<accession>A0AAQ3NZU1</accession>
<gene>
    <name evidence="1" type="ORF">V8G54_006332</name>
</gene>
<evidence type="ECO:0000313" key="2">
    <source>
        <dbReference type="Proteomes" id="UP001374535"/>
    </source>
</evidence>
<dbReference type="Proteomes" id="UP001374535">
    <property type="component" value="Chromosome 2"/>
</dbReference>
<proteinExistence type="predicted"/>
<name>A0AAQ3NZU1_VIGMU</name>
<organism evidence="1 2">
    <name type="scientific">Vigna mungo</name>
    <name type="common">Black gram</name>
    <name type="synonym">Phaseolus mungo</name>
    <dbReference type="NCBI Taxonomy" id="3915"/>
    <lineage>
        <taxon>Eukaryota</taxon>
        <taxon>Viridiplantae</taxon>
        <taxon>Streptophyta</taxon>
        <taxon>Embryophyta</taxon>
        <taxon>Tracheophyta</taxon>
        <taxon>Spermatophyta</taxon>
        <taxon>Magnoliopsida</taxon>
        <taxon>eudicotyledons</taxon>
        <taxon>Gunneridae</taxon>
        <taxon>Pentapetalae</taxon>
        <taxon>rosids</taxon>
        <taxon>fabids</taxon>
        <taxon>Fabales</taxon>
        <taxon>Fabaceae</taxon>
        <taxon>Papilionoideae</taxon>
        <taxon>50 kb inversion clade</taxon>
        <taxon>NPAAA clade</taxon>
        <taxon>indigoferoid/millettioid clade</taxon>
        <taxon>Phaseoleae</taxon>
        <taxon>Vigna</taxon>
    </lineage>
</organism>
<keyword evidence="2" id="KW-1185">Reference proteome</keyword>
<dbReference type="EMBL" id="CP144699">
    <property type="protein sequence ID" value="WVZ19010.1"/>
    <property type="molecule type" value="Genomic_DNA"/>
</dbReference>
<reference evidence="1 2" key="1">
    <citation type="journal article" date="2023" name="Life. Sci Alliance">
        <title>Evolutionary insights into 3D genome organization and epigenetic landscape of Vigna mungo.</title>
        <authorList>
            <person name="Junaid A."/>
            <person name="Singh B."/>
            <person name="Bhatia S."/>
        </authorList>
    </citation>
    <scope>NUCLEOTIDE SEQUENCE [LARGE SCALE GENOMIC DNA]</scope>
    <source>
        <strain evidence="1">Urdbean</strain>
    </source>
</reference>
<sequence length="136" mass="15845">MRHYDLKKIGARGVQHFLNCPSKLFLLRHTLPGYPTSICKLYHVRKYLILLRGISQICVSSVGFVEPILPLNHHTQVLIIQQQYLYREILHSYSRQLLNIHYETPISINVNNQSTRVRYSSTNSCRQSKTHSSKTP</sequence>
<evidence type="ECO:0000313" key="1">
    <source>
        <dbReference type="EMBL" id="WVZ19010.1"/>
    </source>
</evidence>
<protein>
    <submittedName>
        <fullName evidence="1">Uncharacterized protein</fullName>
    </submittedName>
</protein>
<dbReference type="AlphaFoldDB" id="A0AAQ3NZU1"/>